<dbReference type="EMBL" id="WOWR01000025">
    <property type="protein sequence ID" value="KAF0253423.1"/>
    <property type="molecule type" value="Genomic_DNA"/>
</dbReference>
<sequence length="142" mass="16022">MDNELFYEPEDGFWLDDDQLEFEANNLEPEWSKPTNLFIRRMSDPARLANGIQDIALADFKQVVGALVHADPSATYRFMVIPLHRAGHRLSVQLISTANGELPPLRADNACSLAKAFEWMASRASHFEVSFAAGGTYWVHKQ</sequence>
<evidence type="ECO:0000313" key="1">
    <source>
        <dbReference type="EMBL" id="KAF0253423.1"/>
    </source>
</evidence>
<proteinExistence type="predicted"/>
<dbReference type="RefSeq" id="WP_156859276.1">
    <property type="nucleotide sequence ID" value="NZ_WOWR01000025.1"/>
</dbReference>
<protein>
    <submittedName>
        <fullName evidence="1">Uncharacterized protein</fullName>
    </submittedName>
</protein>
<dbReference type="Proteomes" id="UP000442695">
    <property type="component" value="Unassembled WGS sequence"/>
</dbReference>
<evidence type="ECO:0000313" key="2">
    <source>
        <dbReference type="Proteomes" id="UP000442695"/>
    </source>
</evidence>
<reference evidence="1 2" key="1">
    <citation type="submission" date="2019-12" db="EMBL/GenBank/DDBJ databases">
        <authorList>
            <person name="Woiski C."/>
        </authorList>
    </citation>
    <scope>NUCLEOTIDE SEQUENCE [LARGE SCALE GENOMIC DNA]</scope>
    <source>
        <strain evidence="1 2">BOE100</strain>
    </source>
</reference>
<name>A0A7V8EEK9_PSEPU</name>
<accession>A0A7V8EEK9</accession>
<dbReference type="AlphaFoldDB" id="A0A7V8EEK9"/>
<comment type="caution">
    <text evidence="1">The sequence shown here is derived from an EMBL/GenBank/DDBJ whole genome shotgun (WGS) entry which is preliminary data.</text>
</comment>
<organism evidence="1 2">
    <name type="scientific">Pseudomonas putida</name>
    <name type="common">Arthrobacter siderocapsulatus</name>
    <dbReference type="NCBI Taxonomy" id="303"/>
    <lineage>
        <taxon>Bacteria</taxon>
        <taxon>Pseudomonadati</taxon>
        <taxon>Pseudomonadota</taxon>
        <taxon>Gammaproteobacteria</taxon>
        <taxon>Pseudomonadales</taxon>
        <taxon>Pseudomonadaceae</taxon>
        <taxon>Pseudomonas</taxon>
    </lineage>
</organism>
<gene>
    <name evidence="1" type="ORF">GN299_18055</name>
</gene>